<dbReference type="PANTHER" id="PTHR43736:SF1">
    <property type="entry name" value="DIHYDRONEOPTERIN TRIPHOSPHATE DIPHOSPHATASE"/>
    <property type="match status" value="1"/>
</dbReference>
<reference evidence="5 6" key="1">
    <citation type="submission" date="2017-03" db="EMBL/GenBank/DDBJ databases">
        <authorList>
            <person name="Afonso C.L."/>
            <person name="Miller P.J."/>
            <person name="Scott M.A."/>
            <person name="Spackman E."/>
            <person name="Goraichik I."/>
            <person name="Dimitrov K.M."/>
            <person name="Suarez D.L."/>
            <person name="Swayne D.E."/>
        </authorList>
    </citation>
    <scope>NUCLEOTIDE SEQUENCE [LARGE SCALE GENOMIC DNA]</scope>
    <source>
        <strain evidence="5 6">CECT 7066</strain>
    </source>
</reference>
<comment type="similarity">
    <text evidence="3">Belongs to the Nudix hydrolase family.</text>
</comment>
<evidence type="ECO:0000256" key="2">
    <source>
        <dbReference type="ARBA" id="ARBA00022801"/>
    </source>
</evidence>
<dbReference type="PRINTS" id="PR00502">
    <property type="entry name" value="NUDIXFAMILY"/>
</dbReference>
<dbReference type="PROSITE" id="PS51462">
    <property type="entry name" value="NUDIX"/>
    <property type="match status" value="1"/>
</dbReference>
<gene>
    <name evidence="5" type="ORF">PAM7066_02134</name>
</gene>
<comment type="cofactor">
    <cofactor evidence="1">
        <name>Mg(2+)</name>
        <dbReference type="ChEBI" id="CHEBI:18420"/>
    </cofactor>
</comment>
<sequence>MTEEFHGAKVAILSADRVVALKRDDDPGIPWPGMWDLPGGGRDGGETPEACAIRETREETGLVLSPDRIVHRARYGDRVFFGADWPGLTEAHMRLGDEGKALVLMSVTEFLLRSDAIPALRDRLARFLAERVRDHSAATEAPPRWP</sequence>
<evidence type="ECO:0000313" key="5">
    <source>
        <dbReference type="EMBL" id="SLN47749.1"/>
    </source>
</evidence>
<dbReference type="SUPFAM" id="SSF55811">
    <property type="entry name" value="Nudix"/>
    <property type="match status" value="1"/>
</dbReference>
<evidence type="ECO:0000313" key="6">
    <source>
        <dbReference type="Proteomes" id="UP000193870"/>
    </source>
</evidence>
<name>A0A1Y5SST5_9RHOB</name>
<accession>A0A1Y5SST5</accession>
<dbReference type="RefSeq" id="WP_085854113.1">
    <property type="nucleotide sequence ID" value="NZ_FOPF01000005.1"/>
</dbReference>
<evidence type="ECO:0000256" key="3">
    <source>
        <dbReference type="RuleBase" id="RU003476"/>
    </source>
</evidence>
<dbReference type="Gene3D" id="3.90.79.10">
    <property type="entry name" value="Nucleoside Triphosphate Pyrophosphohydrolase"/>
    <property type="match status" value="1"/>
</dbReference>
<dbReference type="Pfam" id="PF00293">
    <property type="entry name" value="NUDIX"/>
    <property type="match status" value="1"/>
</dbReference>
<dbReference type="STRING" id="315423.SAMN04488020_105190"/>
<dbReference type="Proteomes" id="UP000193870">
    <property type="component" value="Unassembled WGS sequence"/>
</dbReference>
<evidence type="ECO:0000259" key="4">
    <source>
        <dbReference type="PROSITE" id="PS51462"/>
    </source>
</evidence>
<dbReference type="PROSITE" id="PS00893">
    <property type="entry name" value="NUDIX_BOX"/>
    <property type="match status" value="1"/>
</dbReference>
<dbReference type="GO" id="GO:0016787">
    <property type="term" value="F:hydrolase activity"/>
    <property type="evidence" value="ECO:0007669"/>
    <property type="project" value="UniProtKB-KW"/>
</dbReference>
<feature type="domain" description="Nudix hydrolase" evidence="4">
    <location>
        <begin position="3"/>
        <end position="129"/>
    </location>
</feature>
<proteinExistence type="inferred from homology"/>
<dbReference type="InterPro" id="IPR020084">
    <property type="entry name" value="NUDIX_hydrolase_CS"/>
</dbReference>
<dbReference type="InterPro" id="IPR015797">
    <property type="entry name" value="NUDIX_hydrolase-like_dom_sf"/>
</dbReference>
<dbReference type="InterPro" id="IPR020476">
    <property type="entry name" value="Nudix_hydrolase"/>
</dbReference>
<dbReference type="EMBL" id="FWFV01000005">
    <property type="protein sequence ID" value="SLN47749.1"/>
    <property type="molecule type" value="Genomic_DNA"/>
</dbReference>
<evidence type="ECO:0000256" key="1">
    <source>
        <dbReference type="ARBA" id="ARBA00001946"/>
    </source>
</evidence>
<dbReference type="PANTHER" id="PTHR43736">
    <property type="entry name" value="ADP-RIBOSE PYROPHOSPHATASE"/>
    <property type="match status" value="1"/>
</dbReference>
<dbReference type="AlphaFoldDB" id="A0A1Y5SST5"/>
<dbReference type="InterPro" id="IPR000086">
    <property type="entry name" value="NUDIX_hydrolase_dom"/>
</dbReference>
<organism evidence="5 6">
    <name type="scientific">Palleronia marisminoris</name>
    <dbReference type="NCBI Taxonomy" id="315423"/>
    <lineage>
        <taxon>Bacteria</taxon>
        <taxon>Pseudomonadati</taxon>
        <taxon>Pseudomonadota</taxon>
        <taxon>Alphaproteobacteria</taxon>
        <taxon>Rhodobacterales</taxon>
        <taxon>Roseobacteraceae</taxon>
        <taxon>Palleronia</taxon>
    </lineage>
</organism>
<keyword evidence="6" id="KW-1185">Reference proteome</keyword>
<protein>
    <recommendedName>
        <fullName evidence="4">Nudix hydrolase domain-containing protein</fullName>
    </recommendedName>
</protein>
<keyword evidence="2 3" id="KW-0378">Hydrolase</keyword>
<dbReference type="OrthoDB" id="289720at2"/>